<evidence type="ECO:0000256" key="2">
    <source>
        <dbReference type="SAM" id="Phobius"/>
    </source>
</evidence>
<keyword evidence="2" id="KW-0812">Transmembrane</keyword>
<keyword evidence="2" id="KW-0472">Membrane</keyword>
<evidence type="ECO:0000313" key="3">
    <source>
        <dbReference type="EMBL" id="CAF1302025.1"/>
    </source>
</evidence>
<feature type="compositionally biased region" description="Polar residues" evidence="1">
    <location>
        <begin position="148"/>
        <end position="161"/>
    </location>
</feature>
<dbReference type="GO" id="GO:0016020">
    <property type="term" value="C:membrane"/>
    <property type="evidence" value="ECO:0007669"/>
    <property type="project" value="InterPro"/>
</dbReference>
<sequence length="373" mass="41546">MYAYVSMEYQYIWFIFQGKIAASGCMLLGVCAFASLIIALIMSFLTIDYVSSHFLNYMNHYQNSSKARNIIDNIQTEYVCCGDNIWLDWTRVPLVETSSNIKDEETINTSILFTTLSDTSTTKITESTGNTGLETSTSSAVETGIDLESNSVEGSQTNMNTEPVGDSESVPDVERDPNLGIEMKPDSDAIVKKIANIRPLPHKHPRSIDSIFDINPFKFDTSNFLKQTIRRKRQIESNNGNIHTLSSSNGVKLPQSCCTSDVLTVFNSYCVSNDNNVPNNLHRDGCLNKLSQVAVSQTLAIAIIDSFLLTFALVAIPILIKIYPCYTNQFSTYRSNSSSSLESQLDDDGENNVVNKKPNISIINRNSDYSIYQ</sequence>
<reference evidence="3" key="1">
    <citation type="submission" date="2021-02" db="EMBL/GenBank/DDBJ databases">
        <authorList>
            <person name="Nowell W R."/>
        </authorList>
    </citation>
    <scope>NUCLEOTIDE SEQUENCE</scope>
</reference>
<dbReference type="Proteomes" id="UP000663889">
    <property type="component" value="Unassembled WGS sequence"/>
</dbReference>
<dbReference type="Gene3D" id="1.10.1450.10">
    <property type="entry name" value="Tetraspanin"/>
    <property type="match status" value="1"/>
</dbReference>
<keyword evidence="2" id="KW-1133">Transmembrane helix</keyword>
<proteinExistence type="predicted"/>
<dbReference type="EMBL" id="CAJNOU010002224">
    <property type="protein sequence ID" value="CAF1302025.1"/>
    <property type="molecule type" value="Genomic_DNA"/>
</dbReference>
<gene>
    <name evidence="3" type="ORF">SEV965_LOCUS26339</name>
</gene>
<name>A0A815DIF2_9BILA</name>
<feature type="region of interest" description="Disordered" evidence="1">
    <location>
        <begin position="148"/>
        <end position="183"/>
    </location>
</feature>
<comment type="caution">
    <text evidence="3">The sequence shown here is derived from an EMBL/GenBank/DDBJ whole genome shotgun (WGS) entry which is preliminary data.</text>
</comment>
<dbReference type="SUPFAM" id="SSF48652">
    <property type="entry name" value="Tetraspanin"/>
    <property type="match status" value="1"/>
</dbReference>
<organism evidence="3 4">
    <name type="scientific">Rotaria sordida</name>
    <dbReference type="NCBI Taxonomy" id="392033"/>
    <lineage>
        <taxon>Eukaryota</taxon>
        <taxon>Metazoa</taxon>
        <taxon>Spiralia</taxon>
        <taxon>Gnathifera</taxon>
        <taxon>Rotifera</taxon>
        <taxon>Eurotatoria</taxon>
        <taxon>Bdelloidea</taxon>
        <taxon>Philodinida</taxon>
        <taxon>Philodinidae</taxon>
        <taxon>Rotaria</taxon>
    </lineage>
</organism>
<accession>A0A815DIF2</accession>
<feature type="transmembrane region" description="Helical" evidence="2">
    <location>
        <begin position="299"/>
        <end position="320"/>
    </location>
</feature>
<feature type="transmembrane region" description="Helical" evidence="2">
    <location>
        <begin position="20"/>
        <end position="45"/>
    </location>
</feature>
<dbReference type="InterPro" id="IPR008952">
    <property type="entry name" value="Tetraspanin_EC2_sf"/>
</dbReference>
<evidence type="ECO:0000256" key="1">
    <source>
        <dbReference type="SAM" id="MobiDB-lite"/>
    </source>
</evidence>
<dbReference type="AlphaFoldDB" id="A0A815DIF2"/>
<feature type="compositionally biased region" description="Basic and acidic residues" evidence="1">
    <location>
        <begin position="172"/>
        <end position="183"/>
    </location>
</feature>
<protein>
    <submittedName>
        <fullName evidence="3">Uncharacterized protein</fullName>
    </submittedName>
</protein>
<evidence type="ECO:0000313" key="4">
    <source>
        <dbReference type="Proteomes" id="UP000663889"/>
    </source>
</evidence>